<dbReference type="InterPro" id="IPR005561">
    <property type="entry name" value="ANTAR"/>
</dbReference>
<feature type="domain" description="ANTAR" evidence="7">
    <location>
        <begin position="111"/>
        <end position="172"/>
    </location>
</feature>
<evidence type="ECO:0000256" key="4">
    <source>
        <dbReference type="ARBA" id="ARBA00022679"/>
    </source>
</evidence>
<dbReference type="InterPro" id="IPR052162">
    <property type="entry name" value="Sensor_kinase/Photoreceptor"/>
</dbReference>
<keyword evidence="5" id="KW-0418">Kinase</keyword>
<name>A0ABY2RLP1_9NOCA</name>
<keyword evidence="3" id="KW-0597">Phosphoprotein</keyword>
<dbReference type="InterPro" id="IPR035965">
    <property type="entry name" value="PAS-like_dom_sf"/>
</dbReference>
<proteinExistence type="predicted"/>
<evidence type="ECO:0000256" key="1">
    <source>
        <dbReference type="ARBA" id="ARBA00000085"/>
    </source>
</evidence>
<dbReference type="InterPro" id="IPR011006">
    <property type="entry name" value="CheY-like_superfamily"/>
</dbReference>
<dbReference type="EC" id="2.7.13.3" evidence="2"/>
<dbReference type="Pfam" id="PF08447">
    <property type="entry name" value="PAS_3"/>
    <property type="match status" value="1"/>
</dbReference>
<dbReference type="PANTHER" id="PTHR43304:SF1">
    <property type="entry name" value="PAC DOMAIN-CONTAINING PROTEIN"/>
    <property type="match status" value="1"/>
</dbReference>
<dbReference type="Pfam" id="PF03861">
    <property type="entry name" value="ANTAR"/>
    <property type="match status" value="1"/>
</dbReference>
<dbReference type="EMBL" id="SUMD01000004">
    <property type="protein sequence ID" value="TJZ78680.1"/>
    <property type="molecule type" value="Genomic_DNA"/>
</dbReference>
<dbReference type="Proteomes" id="UP000305109">
    <property type="component" value="Unassembled WGS sequence"/>
</dbReference>
<dbReference type="SUPFAM" id="SSF55785">
    <property type="entry name" value="PYP-like sensor domain (PAS domain)"/>
    <property type="match status" value="1"/>
</dbReference>
<evidence type="ECO:0000259" key="6">
    <source>
        <dbReference type="PROSITE" id="PS50112"/>
    </source>
</evidence>
<dbReference type="SMART" id="SM01012">
    <property type="entry name" value="ANTAR"/>
    <property type="match status" value="1"/>
</dbReference>
<evidence type="ECO:0000256" key="2">
    <source>
        <dbReference type="ARBA" id="ARBA00012438"/>
    </source>
</evidence>
<evidence type="ECO:0000313" key="8">
    <source>
        <dbReference type="EMBL" id="TJZ78680.1"/>
    </source>
</evidence>
<dbReference type="Gene3D" id="1.10.10.10">
    <property type="entry name" value="Winged helix-like DNA-binding domain superfamily/Winged helix DNA-binding domain"/>
    <property type="match status" value="1"/>
</dbReference>
<evidence type="ECO:0000256" key="5">
    <source>
        <dbReference type="ARBA" id="ARBA00022777"/>
    </source>
</evidence>
<dbReference type="PANTHER" id="PTHR43304">
    <property type="entry name" value="PHYTOCHROME-LIKE PROTEIN CPH1"/>
    <property type="match status" value="1"/>
</dbReference>
<evidence type="ECO:0000259" key="7">
    <source>
        <dbReference type="PROSITE" id="PS50921"/>
    </source>
</evidence>
<reference evidence="8 9" key="1">
    <citation type="submission" date="2019-04" db="EMBL/GenBank/DDBJ databases">
        <title>Rhodococcus oryzae sp. nov., a novel actinomycete isolated from rhizosphere soil of rice (Oryza sativa L.).</title>
        <authorList>
            <person name="Li C."/>
        </authorList>
    </citation>
    <scope>NUCLEOTIDE SEQUENCE [LARGE SCALE GENOMIC DNA]</scope>
    <source>
        <strain evidence="8 9">NEAU-CX67</strain>
    </source>
</reference>
<dbReference type="PROSITE" id="PS50112">
    <property type="entry name" value="PAS"/>
    <property type="match status" value="1"/>
</dbReference>
<comment type="caution">
    <text evidence="8">The sequence shown here is derived from an EMBL/GenBank/DDBJ whole genome shotgun (WGS) entry which is preliminary data.</text>
</comment>
<evidence type="ECO:0000256" key="3">
    <source>
        <dbReference type="ARBA" id="ARBA00022553"/>
    </source>
</evidence>
<dbReference type="SUPFAM" id="SSF52172">
    <property type="entry name" value="CheY-like"/>
    <property type="match status" value="1"/>
</dbReference>
<dbReference type="PROSITE" id="PS50921">
    <property type="entry name" value="ANTAR"/>
    <property type="match status" value="1"/>
</dbReference>
<protein>
    <recommendedName>
        <fullName evidence="2">histidine kinase</fullName>
        <ecNumber evidence="2">2.7.13.3</ecNumber>
    </recommendedName>
</protein>
<accession>A0ABY2RLP1</accession>
<dbReference type="InterPro" id="IPR000014">
    <property type="entry name" value="PAS"/>
</dbReference>
<sequence length="207" mass="22905">MLVGSFRFRVADDAWEWSDAVARMHGYAPGSVVPTTELMLSHKHPDDKAHVAAILDNVKAHGAPFSSRHRIIDTEGETHRVVVVGDRLLDADDNVIGTFGFYIDVTDAFESDMQESIDDAVAEIASSRAAIEQAKGALMLAYGISANRAFEVLTWRSQESNVKVRDVARQLLRDISSMIATPQGFREDFNHILLTTSTRADARHPNK</sequence>
<comment type="catalytic activity">
    <reaction evidence="1">
        <text>ATP + protein L-histidine = ADP + protein N-phospho-L-histidine.</text>
        <dbReference type="EC" id="2.7.13.3"/>
    </reaction>
</comment>
<feature type="domain" description="PAS" evidence="6">
    <location>
        <begin position="17"/>
        <end position="62"/>
    </location>
</feature>
<organism evidence="8 9">
    <name type="scientific">Rhodococcus oryzae</name>
    <dbReference type="NCBI Taxonomy" id="2571143"/>
    <lineage>
        <taxon>Bacteria</taxon>
        <taxon>Bacillati</taxon>
        <taxon>Actinomycetota</taxon>
        <taxon>Actinomycetes</taxon>
        <taxon>Mycobacteriales</taxon>
        <taxon>Nocardiaceae</taxon>
        <taxon>Rhodococcus</taxon>
    </lineage>
</organism>
<evidence type="ECO:0000313" key="9">
    <source>
        <dbReference type="Proteomes" id="UP000305109"/>
    </source>
</evidence>
<dbReference type="RefSeq" id="WP_136909942.1">
    <property type="nucleotide sequence ID" value="NZ_SUMD01000004.1"/>
</dbReference>
<dbReference type="Gene3D" id="3.30.450.20">
    <property type="entry name" value="PAS domain"/>
    <property type="match status" value="1"/>
</dbReference>
<keyword evidence="9" id="KW-1185">Reference proteome</keyword>
<dbReference type="InterPro" id="IPR013655">
    <property type="entry name" value="PAS_fold_3"/>
</dbReference>
<dbReference type="InterPro" id="IPR036388">
    <property type="entry name" value="WH-like_DNA-bd_sf"/>
</dbReference>
<keyword evidence="4" id="KW-0808">Transferase</keyword>
<gene>
    <name evidence="8" type="ORF">FCG67_10875</name>
</gene>